<dbReference type="STRING" id="659014.SAMN04487996_10148"/>
<gene>
    <name evidence="1" type="ORF">SAMN04487996_10148</name>
</gene>
<keyword evidence="2" id="KW-1185">Reference proteome</keyword>
<organism evidence="1 2">
    <name type="scientific">Dyadobacter soli</name>
    <dbReference type="NCBI Taxonomy" id="659014"/>
    <lineage>
        <taxon>Bacteria</taxon>
        <taxon>Pseudomonadati</taxon>
        <taxon>Bacteroidota</taxon>
        <taxon>Cytophagia</taxon>
        <taxon>Cytophagales</taxon>
        <taxon>Spirosomataceae</taxon>
        <taxon>Dyadobacter</taxon>
    </lineage>
</organism>
<dbReference type="EMBL" id="FNAN01000001">
    <property type="protein sequence ID" value="SDD44278.1"/>
    <property type="molecule type" value="Genomic_DNA"/>
</dbReference>
<protein>
    <submittedName>
        <fullName evidence="1">Uncharacterized protein</fullName>
    </submittedName>
</protein>
<reference evidence="2" key="1">
    <citation type="submission" date="2016-10" db="EMBL/GenBank/DDBJ databases">
        <authorList>
            <person name="Varghese N."/>
            <person name="Submissions S."/>
        </authorList>
    </citation>
    <scope>NUCLEOTIDE SEQUENCE [LARGE SCALE GENOMIC DNA]</scope>
    <source>
        <strain evidence="2">DSM 25329</strain>
    </source>
</reference>
<dbReference type="Proteomes" id="UP000198748">
    <property type="component" value="Unassembled WGS sequence"/>
</dbReference>
<sequence length="65" mass="7306">MGLLDLDKIIIKRTVLGIRCPVCGGNLVVSSKKCFIGRLARIISLGKLKPECYECETCKKRYTLF</sequence>
<name>A0A1G6USC1_9BACT</name>
<proteinExistence type="predicted"/>
<evidence type="ECO:0000313" key="1">
    <source>
        <dbReference type="EMBL" id="SDD44278.1"/>
    </source>
</evidence>
<evidence type="ECO:0000313" key="2">
    <source>
        <dbReference type="Proteomes" id="UP000198748"/>
    </source>
</evidence>
<dbReference type="AlphaFoldDB" id="A0A1G6USC1"/>
<accession>A0A1G6USC1</accession>